<feature type="domain" description="BRCT" evidence="9">
    <location>
        <begin position="525"/>
        <end position="625"/>
    </location>
</feature>
<dbReference type="InterPro" id="IPR011947">
    <property type="entry name" value="FCP1_euk"/>
</dbReference>
<feature type="compositionally biased region" description="Basic and acidic residues" evidence="8">
    <location>
        <begin position="455"/>
        <end position="464"/>
    </location>
</feature>
<accession>A0A8J5QFV6</accession>
<evidence type="ECO:0000256" key="7">
    <source>
        <dbReference type="SAM" id="Coils"/>
    </source>
</evidence>
<dbReference type="GO" id="GO:0008420">
    <property type="term" value="F:RNA polymerase II CTD heptapeptide repeat phosphatase activity"/>
    <property type="evidence" value="ECO:0007669"/>
    <property type="project" value="UniProtKB-UniRule"/>
</dbReference>
<comment type="catalytic activity">
    <reaction evidence="5 6">
        <text>O-phospho-L-threonyl-[protein] + H2O = L-threonyl-[protein] + phosphate</text>
        <dbReference type="Rhea" id="RHEA:47004"/>
        <dbReference type="Rhea" id="RHEA-COMP:11060"/>
        <dbReference type="Rhea" id="RHEA-COMP:11605"/>
        <dbReference type="ChEBI" id="CHEBI:15377"/>
        <dbReference type="ChEBI" id="CHEBI:30013"/>
        <dbReference type="ChEBI" id="CHEBI:43474"/>
        <dbReference type="ChEBI" id="CHEBI:61977"/>
        <dbReference type="EC" id="3.1.3.16"/>
    </reaction>
</comment>
<organism evidence="11 12">
    <name type="scientific">[Candida] subhashii</name>
    <dbReference type="NCBI Taxonomy" id="561895"/>
    <lineage>
        <taxon>Eukaryota</taxon>
        <taxon>Fungi</taxon>
        <taxon>Dikarya</taxon>
        <taxon>Ascomycota</taxon>
        <taxon>Saccharomycotina</taxon>
        <taxon>Pichiomycetes</taxon>
        <taxon>Debaryomycetaceae</taxon>
        <taxon>Spathaspora</taxon>
    </lineage>
</organism>
<keyword evidence="7" id="KW-0175">Coiled coil</keyword>
<evidence type="ECO:0000256" key="8">
    <source>
        <dbReference type="SAM" id="MobiDB-lite"/>
    </source>
</evidence>
<feature type="compositionally biased region" description="Acidic residues" evidence="8">
    <location>
        <begin position="726"/>
        <end position="743"/>
    </location>
</feature>
<feature type="compositionally biased region" description="Acidic residues" evidence="8">
    <location>
        <begin position="465"/>
        <end position="478"/>
    </location>
</feature>
<dbReference type="OrthoDB" id="10249888at2759"/>
<reference evidence="11 12" key="1">
    <citation type="journal article" date="2021" name="DNA Res.">
        <title>Genome analysis of Candida subhashii reveals its hybrid nature and dual mitochondrial genome conformations.</title>
        <authorList>
            <person name="Mixao V."/>
            <person name="Hegedusova E."/>
            <person name="Saus E."/>
            <person name="Pryszcz L.P."/>
            <person name="Cillingova A."/>
            <person name="Nosek J."/>
            <person name="Gabaldon T."/>
        </authorList>
    </citation>
    <scope>NUCLEOTIDE SEQUENCE [LARGE SCALE GENOMIC DNA]</scope>
    <source>
        <strain evidence="11 12">CBS 10753</strain>
    </source>
</reference>
<evidence type="ECO:0000259" key="9">
    <source>
        <dbReference type="PROSITE" id="PS50172"/>
    </source>
</evidence>
<feature type="compositionally biased region" description="Acidic residues" evidence="8">
    <location>
        <begin position="791"/>
        <end position="804"/>
    </location>
</feature>
<dbReference type="CDD" id="cd07521">
    <property type="entry name" value="HAD_FCP1-like"/>
    <property type="match status" value="1"/>
</dbReference>
<sequence length="818" mass="94051">MSELTPIRLPPSAPFPVIISSILCNEGDTVQKHKTIFKYKYWDYQDDPNSKDENPPQIRVERIGTFESPIEGQIHHINIKILDEITHSGIELCSIKEPCTHTVQYGGLCALCGKALEDEKDYSGYNYEDRATIAMSHDNTGLRISLNEAAKIEQSTTDRLTDEKKLILVVDLDQTVIHATVDPTVGEWQSDPSNPNYPAVKDVKTFCLEEDPIIPPGWTGPKLPPTKCWYYVKVRPGLAEFLREISKRYEMHIYTMATRNYALAIAKIIDPLGEYFGDRILSRDESGSLTHKNLKRLFPVDQSMVVIIDDRGDVWQWESSLIKVVPYDFFVGIGDINSSFLPKKNGQITGPTKKRKSIAKLEAQQNPIQETAEDVFEEQAIEQQQQLEQKQQEHPTSNPVERIIELGGGEDNANLLLEQSISRNQNLEQQQHDRPLAKLQHDLEVLHHQHHHHHTESENGHISDEQEQEEEEDESEDDNLLYDDDNELISLNKVLVNIHQEYYNILEKATEEYMKPDLTEIIPKMKSRALAGITILFSGIIPLGVPIDQSDIVIWCKQFGVKVVNEVYPEVTHVVCRDISQDSGPTFKARVAHKLYPDSIKLVNPDWLFACLSNWTKVDEDDYLINTTNPKTWELNQRDLDKYLKMLEENKDRELNSALMDTTRFGSIESFEDYDLDEANQEVDDFLAGLSDDEEEEEDEEEEGEDEEDQQEVELIERGAEIADKEEVELEEKEEEQQENEPADESKESNISNGTGHDSFIKEAYTKKRPIQEDEEDEENELNKKQKQAENDEETPQLDDLERELEQELLEGFDDLEE</sequence>
<dbReference type="FunFam" id="3.40.50.1000:FF:000142">
    <property type="entry name" value="Similar to FCP1-like phosphatase"/>
    <property type="match status" value="1"/>
</dbReference>
<feature type="region of interest" description="Disordered" evidence="8">
    <location>
        <begin position="691"/>
        <end position="804"/>
    </location>
</feature>
<feature type="compositionally biased region" description="Acidic residues" evidence="8">
    <location>
        <begin position="691"/>
        <end position="714"/>
    </location>
</feature>
<name>A0A8J5QFV6_9ASCO</name>
<dbReference type="SMART" id="SM00577">
    <property type="entry name" value="CPDc"/>
    <property type="match status" value="1"/>
</dbReference>
<dbReference type="NCBIfam" id="TIGR02250">
    <property type="entry name" value="FCP1_euk"/>
    <property type="match status" value="1"/>
</dbReference>
<dbReference type="EC" id="3.1.3.16" evidence="6"/>
<evidence type="ECO:0000256" key="6">
    <source>
        <dbReference type="RuleBase" id="RU366066"/>
    </source>
</evidence>
<feature type="domain" description="FCP1 homology" evidence="10">
    <location>
        <begin position="161"/>
        <end position="348"/>
    </location>
</feature>
<dbReference type="RefSeq" id="XP_049261502.1">
    <property type="nucleotide sequence ID" value="XM_049409312.1"/>
</dbReference>
<feature type="region of interest" description="Disordered" evidence="8">
    <location>
        <begin position="447"/>
        <end position="478"/>
    </location>
</feature>
<feature type="compositionally biased region" description="Basic and acidic residues" evidence="8">
    <location>
        <begin position="781"/>
        <end position="790"/>
    </location>
</feature>
<evidence type="ECO:0000256" key="3">
    <source>
        <dbReference type="ARBA" id="ARBA00023242"/>
    </source>
</evidence>
<keyword evidence="2 6" id="KW-0378">Hydrolase</keyword>
<keyword evidence="12" id="KW-1185">Reference proteome</keyword>
<feature type="compositionally biased region" description="Basic and acidic residues" evidence="8">
    <location>
        <begin position="759"/>
        <end position="772"/>
    </location>
</feature>
<dbReference type="InterPro" id="IPR039189">
    <property type="entry name" value="Fcp1"/>
</dbReference>
<dbReference type="AlphaFoldDB" id="A0A8J5QFV6"/>
<comment type="function">
    <text evidence="6">This promotes the activity of RNA polymerase II.</text>
</comment>
<dbReference type="PROSITE" id="PS50969">
    <property type="entry name" value="FCP1"/>
    <property type="match status" value="1"/>
</dbReference>
<evidence type="ECO:0000256" key="4">
    <source>
        <dbReference type="ARBA" id="ARBA00047761"/>
    </source>
</evidence>
<dbReference type="InterPro" id="IPR001357">
    <property type="entry name" value="BRCT_dom"/>
</dbReference>
<protein>
    <recommendedName>
        <fullName evidence="6">RNA polymerase II subunit A C-terminal domain phosphatase</fullName>
        <ecNumber evidence="6">3.1.3.16</ecNumber>
    </recommendedName>
</protein>
<dbReference type="EMBL" id="JAGSYN010000223">
    <property type="protein sequence ID" value="KAG7661269.1"/>
    <property type="molecule type" value="Genomic_DNA"/>
</dbReference>
<dbReference type="PANTHER" id="PTHR23081:SF36">
    <property type="entry name" value="RNA POLYMERASE II SUBUNIT A C-TERMINAL DOMAIN PHOSPHATASE"/>
    <property type="match status" value="1"/>
</dbReference>
<dbReference type="PANTHER" id="PTHR23081">
    <property type="entry name" value="RNA POLYMERASE II CTD PHOSPHATASE"/>
    <property type="match status" value="1"/>
</dbReference>
<dbReference type="GeneID" id="73472065"/>
<feature type="compositionally biased region" description="Basic and acidic residues" evidence="8">
    <location>
        <begin position="715"/>
        <end position="725"/>
    </location>
</feature>
<evidence type="ECO:0000256" key="5">
    <source>
        <dbReference type="ARBA" id="ARBA00048336"/>
    </source>
</evidence>
<comment type="subcellular location">
    <subcellularLocation>
        <location evidence="1 6">Nucleus</location>
    </subcellularLocation>
</comment>
<comment type="catalytic activity">
    <reaction evidence="4 6">
        <text>O-phospho-L-seryl-[protein] + H2O = L-seryl-[protein] + phosphate</text>
        <dbReference type="Rhea" id="RHEA:20629"/>
        <dbReference type="Rhea" id="RHEA-COMP:9863"/>
        <dbReference type="Rhea" id="RHEA-COMP:11604"/>
        <dbReference type="ChEBI" id="CHEBI:15377"/>
        <dbReference type="ChEBI" id="CHEBI:29999"/>
        <dbReference type="ChEBI" id="CHEBI:43474"/>
        <dbReference type="ChEBI" id="CHEBI:83421"/>
        <dbReference type="EC" id="3.1.3.16"/>
    </reaction>
</comment>
<evidence type="ECO:0000259" key="10">
    <source>
        <dbReference type="PROSITE" id="PS50969"/>
    </source>
</evidence>
<dbReference type="Pfam" id="PF03031">
    <property type="entry name" value="NIF"/>
    <property type="match status" value="1"/>
</dbReference>
<evidence type="ECO:0000256" key="1">
    <source>
        <dbReference type="ARBA" id="ARBA00004123"/>
    </source>
</evidence>
<evidence type="ECO:0000313" key="12">
    <source>
        <dbReference type="Proteomes" id="UP000694255"/>
    </source>
</evidence>
<dbReference type="GO" id="GO:0005634">
    <property type="term" value="C:nucleus"/>
    <property type="evidence" value="ECO:0007669"/>
    <property type="project" value="UniProtKB-SubCell"/>
</dbReference>
<dbReference type="PROSITE" id="PS50172">
    <property type="entry name" value="BRCT"/>
    <property type="match status" value="1"/>
</dbReference>
<dbReference type="InterPro" id="IPR004274">
    <property type="entry name" value="FCP1_dom"/>
</dbReference>
<gene>
    <name evidence="11" type="ORF">J8A68_005265</name>
</gene>
<evidence type="ECO:0000313" key="11">
    <source>
        <dbReference type="EMBL" id="KAG7661269.1"/>
    </source>
</evidence>
<feature type="coiled-coil region" evidence="7">
    <location>
        <begin position="373"/>
        <end position="430"/>
    </location>
</feature>
<keyword evidence="3 6" id="KW-0539">Nucleus</keyword>
<dbReference type="CDD" id="cd17729">
    <property type="entry name" value="BRCT_CTDP1"/>
    <property type="match status" value="1"/>
</dbReference>
<evidence type="ECO:0000256" key="2">
    <source>
        <dbReference type="ARBA" id="ARBA00022801"/>
    </source>
</evidence>
<dbReference type="Proteomes" id="UP000694255">
    <property type="component" value="Unassembled WGS sequence"/>
</dbReference>
<comment type="caution">
    <text evidence="11">The sequence shown here is derived from an EMBL/GenBank/DDBJ whole genome shotgun (WGS) entry which is preliminary data.</text>
</comment>
<proteinExistence type="predicted"/>